<protein>
    <submittedName>
        <fullName evidence="2">Tripartite tricarboxylate transporter substrate binding protein</fullName>
    </submittedName>
</protein>
<keyword evidence="3" id="KW-1185">Reference proteome</keyword>
<dbReference type="Gene3D" id="3.40.190.10">
    <property type="entry name" value="Periplasmic binding protein-like II"/>
    <property type="match status" value="1"/>
</dbReference>
<evidence type="ECO:0000256" key="1">
    <source>
        <dbReference type="ARBA" id="ARBA00006987"/>
    </source>
</evidence>
<reference evidence="2" key="1">
    <citation type="submission" date="2022-04" db="EMBL/GenBank/DDBJ databases">
        <title>Roseomonas acroporae sp. nov., isolated from coral Acropora digitifera.</title>
        <authorList>
            <person name="Sun H."/>
        </authorList>
    </citation>
    <scope>NUCLEOTIDE SEQUENCE</scope>
    <source>
        <strain evidence="2">NAR14</strain>
    </source>
</reference>
<dbReference type="PANTHER" id="PTHR42928:SF5">
    <property type="entry name" value="BLR1237 PROTEIN"/>
    <property type="match status" value="1"/>
</dbReference>
<organism evidence="2 3">
    <name type="scientific">Roseomonas acroporae</name>
    <dbReference type="NCBI Taxonomy" id="2937791"/>
    <lineage>
        <taxon>Bacteria</taxon>
        <taxon>Pseudomonadati</taxon>
        <taxon>Pseudomonadota</taxon>
        <taxon>Alphaproteobacteria</taxon>
        <taxon>Acetobacterales</taxon>
        <taxon>Roseomonadaceae</taxon>
        <taxon>Roseomonas</taxon>
    </lineage>
</organism>
<dbReference type="CDD" id="cd07012">
    <property type="entry name" value="PBP2_Bug_TTT"/>
    <property type="match status" value="1"/>
</dbReference>
<evidence type="ECO:0000313" key="2">
    <source>
        <dbReference type="EMBL" id="MCK8786064.1"/>
    </source>
</evidence>
<evidence type="ECO:0000313" key="3">
    <source>
        <dbReference type="Proteomes" id="UP001139516"/>
    </source>
</evidence>
<name>A0A9X1Y8G1_9PROT</name>
<sequence length="330" mass="34888">MRRRALLGAASAGLAALTAGRPLGLRALAQESWPDRPIRLIVPYPPGGGTDMVGRAVASGITKSTGWNIVIDNRPGAGGNLGLDALAKSAADGYTIAVGQTSNLAINPSLYPLMPYEPLRDLTFVSLLARQPVVLVVRRDSPFRSLADVLAAAKAKPGELTAGHPGSGTVGHLVGEMLAHRTGVQWTEVPYRGAAQVATDLLAGRVDLYFANPPSVRGFLDSGDLRALAVTSAERMPVLPAVPTIAESGFPGFEALNWTGLVAPARLPAPILDRLNAEARKALQLDEVRSQFAGEGMTPLGSSPEEFRRYVADEIPKWREIVQAAQVQVD</sequence>
<dbReference type="PIRSF" id="PIRSF017082">
    <property type="entry name" value="YflP"/>
    <property type="match status" value="1"/>
</dbReference>
<dbReference type="Pfam" id="PF03401">
    <property type="entry name" value="TctC"/>
    <property type="match status" value="1"/>
</dbReference>
<dbReference type="PANTHER" id="PTHR42928">
    <property type="entry name" value="TRICARBOXYLATE-BINDING PROTEIN"/>
    <property type="match status" value="1"/>
</dbReference>
<dbReference type="Gene3D" id="3.40.190.150">
    <property type="entry name" value="Bordetella uptake gene, domain 1"/>
    <property type="match status" value="1"/>
</dbReference>
<dbReference type="RefSeq" id="WP_248668180.1">
    <property type="nucleotide sequence ID" value="NZ_JALPRX010000073.1"/>
</dbReference>
<gene>
    <name evidence="2" type="ORF">M0638_16935</name>
</gene>
<accession>A0A9X1Y8G1</accession>
<proteinExistence type="inferred from homology"/>
<dbReference type="InterPro" id="IPR005064">
    <property type="entry name" value="BUG"/>
</dbReference>
<dbReference type="EMBL" id="JALPRX010000073">
    <property type="protein sequence ID" value="MCK8786064.1"/>
    <property type="molecule type" value="Genomic_DNA"/>
</dbReference>
<dbReference type="SUPFAM" id="SSF53850">
    <property type="entry name" value="Periplasmic binding protein-like II"/>
    <property type="match status" value="1"/>
</dbReference>
<dbReference type="Proteomes" id="UP001139516">
    <property type="component" value="Unassembled WGS sequence"/>
</dbReference>
<dbReference type="AlphaFoldDB" id="A0A9X1Y8G1"/>
<dbReference type="InterPro" id="IPR042100">
    <property type="entry name" value="Bug_dom1"/>
</dbReference>
<comment type="similarity">
    <text evidence="1">Belongs to the UPF0065 (bug) family.</text>
</comment>
<comment type="caution">
    <text evidence="2">The sequence shown here is derived from an EMBL/GenBank/DDBJ whole genome shotgun (WGS) entry which is preliminary data.</text>
</comment>